<evidence type="ECO:0000256" key="3">
    <source>
        <dbReference type="ARBA" id="ARBA00022692"/>
    </source>
</evidence>
<evidence type="ECO:0000313" key="7">
    <source>
        <dbReference type="EMBL" id="MDX3035944.1"/>
    </source>
</evidence>
<protein>
    <submittedName>
        <fullName evidence="7">MFS transporter</fullName>
    </submittedName>
</protein>
<gene>
    <name evidence="7" type="ORF">PV383_01985</name>
</gene>
<dbReference type="Pfam" id="PF07690">
    <property type="entry name" value="MFS_1"/>
    <property type="match status" value="1"/>
</dbReference>
<feature type="transmembrane region" description="Helical" evidence="6">
    <location>
        <begin position="313"/>
        <end position="335"/>
    </location>
</feature>
<dbReference type="RefSeq" id="WP_045560882.1">
    <property type="nucleotide sequence ID" value="NZ_JABXWF010000004.1"/>
</dbReference>
<keyword evidence="8" id="KW-1185">Reference proteome</keyword>
<comment type="caution">
    <text evidence="7">The sequence shown here is derived from an EMBL/GenBank/DDBJ whole genome shotgun (WGS) entry which is preliminary data.</text>
</comment>
<evidence type="ECO:0000256" key="1">
    <source>
        <dbReference type="ARBA" id="ARBA00004651"/>
    </source>
</evidence>
<evidence type="ECO:0000256" key="4">
    <source>
        <dbReference type="ARBA" id="ARBA00022989"/>
    </source>
</evidence>
<proteinExistence type="predicted"/>
<dbReference type="Proteomes" id="UP001282474">
    <property type="component" value="Unassembled WGS sequence"/>
</dbReference>
<comment type="subcellular location">
    <subcellularLocation>
        <location evidence="1">Cell membrane</location>
        <topology evidence="1">Multi-pass membrane protein</topology>
    </subcellularLocation>
</comment>
<organism evidence="7 8">
    <name type="scientific">Streptomyces caniscabiei</name>
    <dbReference type="NCBI Taxonomy" id="2746961"/>
    <lineage>
        <taxon>Bacteria</taxon>
        <taxon>Bacillati</taxon>
        <taxon>Actinomycetota</taxon>
        <taxon>Actinomycetes</taxon>
        <taxon>Kitasatosporales</taxon>
        <taxon>Streptomycetaceae</taxon>
        <taxon>Streptomyces</taxon>
    </lineage>
</organism>
<feature type="transmembrane region" description="Helical" evidence="6">
    <location>
        <begin position="80"/>
        <end position="99"/>
    </location>
</feature>
<evidence type="ECO:0000256" key="5">
    <source>
        <dbReference type="ARBA" id="ARBA00023136"/>
    </source>
</evidence>
<dbReference type="PANTHER" id="PTHR23513">
    <property type="entry name" value="INTEGRAL MEMBRANE EFFLUX PROTEIN-RELATED"/>
    <property type="match status" value="1"/>
</dbReference>
<dbReference type="InterPro" id="IPR011701">
    <property type="entry name" value="MFS"/>
</dbReference>
<accession>A0ABU4MHI1</accession>
<keyword evidence="3 6" id="KW-0812">Transmembrane</keyword>
<dbReference type="EMBL" id="JARAWJ010000001">
    <property type="protein sequence ID" value="MDX3035944.1"/>
    <property type="molecule type" value="Genomic_DNA"/>
</dbReference>
<evidence type="ECO:0000256" key="6">
    <source>
        <dbReference type="SAM" id="Phobius"/>
    </source>
</evidence>
<feature type="transmembrane region" description="Helical" evidence="6">
    <location>
        <begin position="50"/>
        <end position="73"/>
    </location>
</feature>
<evidence type="ECO:0000256" key="2">
    <source>
        <dbReference type="ARBA" id="ARBA00022475"/>
    </source>
</evidence>
<sequence>MTSTTWAVRRVLRDRDAGLYLAGVVVSGLGSSAMWLVAGVWVKDLTGSDALAALCAFVLWAPLLTGPVLGALADRAPRRALLVTTDLALAALLLTLFTVDAPGDLWLLYAVLLVYGTAGVVHDAAESALVATTVAPSLLGDFNGLRMTANEGMKLVAPLAGAGLYAAYGGATVALLDAVTFVAAAGLYGLVRARETPPVPTDRPTPGLRTRTAEGARHLLTDRRLRPLVLAGGTTMLLSGVNGSLIFAVVDSLGRSPAYAGLLHVAQGAGSIVVGLATGVLLRRLGERRFAAYGIALTGVAVALRAVPDDTVALGSAAAIGAGLPCVLVATLTAVQRATPPHLLGRTTATAQTLLFAPTAVGMALGAALVGAVDLPVLSVAVGAATLLSAAALLRRP</sequence>
<keyword evidence="4 6" id="KW-1133">Transmembrane helix</keyword>
<dbReference type="Gene3D" id="1.20.1250.20">
    <property type="entry name" value="MFS general substrate transporter like domains"/>
    <property type="match status" value="1"/>
</dbReference>
<dbReference type="InterPro" id="IPR036259">
    <property type="entry name" value="MFS_trans_sf"/>
</dbReference>
<feature type="transmembrane region" description="Helical" evidence="6">
    <location>
        <begin position="165"/>
        <end position="191"/>
    </location>
</feature>
<dbReference type="CDD" id="cd06173">
    <property type="entry name" value="MFS_MefA_like"/>
    <property type="match status" value="1"/>
</dbReference>
<reference evidence="7 8" key="1">
    <citation type="journal article" date="2023" name="Microb. Genom.">
        <title>Mesoterricola silvestris gen. nov., sp. nov., Mesoterricola sediminis sp. nov., Geothrix oryzae sp. nov., Geothrix edaphica sp. nov., Geothrix rubra sp. nov., and Geothrix limicola sp. nov., six novel members of Acidobacteriota isolated from soils.</title>
        <authorList>
            <person name="Weisberg A.J."/>
            <person name="Pearce E."/>
            <person name="Kramer C.G."/>
            <person name="Chang J.H."/>
            <person name="Clarke C.R."/>
        </authorList>
    </citation>
    <scope>NUCLEOTIDE SEQUENCE [LARGE SCALE GENOMIC DNA]</scope>
    <source>
        <strain evidence="7 8">NE20-4-1</strain>
    </source>
</reference>
<dbReference type="PANTHER" id="PTHR23513:SF6">
    <property type="entry name" value="MAJOR FACILITATOR SUPERFAMILY ASSOCIATED DOMAIN-CONTAINING PROTEIN"/>
    <property type="match status" value="1"/>
</dbReference>
<evidence type="ECO:0000313" key="8">
    <source>
        <dbReference type="Proteomes" id="UP001282474"/>
    </source>
</evidence>
<keyword evidence="5 6" id="KW-0472">Membrane</keyword>
<feature type="transmembrane region" description="Helical" evidence="6">
    <location>
        <begin position="262"/>
        <end position="283"/>
    </location>
</feature>
<feature type="transmembrane region" description="Helical" evidence="6">
    <location>
        <begin position="290"/>
        <end position="307"/>
    </location>
</feature>
<keyword evidence="2" id="KW-1003">Cell membrane</keyword>
<feature type="transmembrane region" description="Helical" evidence="6">
    <location>
        <begin position="375"/>
        <end position="394"/>
    </location>
</feature>
<feature type="transmembrane region" description="Helical" evidence="6">
    <location>
        <begin position="347"/>
        <end position="369"/>
    </location>
</feature>
<feature type="transmembrane region" description="Helical" evidence="6">
    <location>
        <begin position="19"/>
        <end position="38"/>
    </location>
</feature>
<dbReference type="SUPFAM" id="SSF103473">
    <property type="entry name" value="MFS general substrate transporter"/>
    <property type="match status" value="1"/>
</dbReference>
<name>A0ABU4MHI1_9ACTN</name>
<feature type="transmembrane region" description="Helical" evidence="6">
    <location>
        <begin position="228"/>
        <end position="250"/>
    </location>
</feature>